<proteinExistence type="predicted"/>
<dbReference type="InterPro" id="IPR031982">
    <property type="entry name" value="PilE-like"/>
</dbReference>
<evidence type="ECO:0000313" key="2">
    <source>
        <dbReference type="EMBL" id="OLQ79831.1"/>
    </source>
</evidence>
<dbReference type="InterPro" id="IPR012902">
    <property type="entry name" value="N_methyl_site"/>
</dbReference>
<dbReference type="PANTHER" id="PTHR30093">
    <property type="entry name" value="GENERAL SECRETION PATHWAY PROTEIN G"/>
    <property type="match status" value="1"/>
</dbReference>
<dbReference type="SUPFAM" id="SSF54523">
    <property type="entry name" value="Pili subunits"/>
    <property type="match status" value="1"/>
</dbReference>
<protein>
    <recommendedName>
        <fullName evidence="4">Prepilin-type N-terminal cleavage/methylation domain-containing protein</fullName>
    </recommendedName>
</protein>
<organism evidence="2 3">
    <name type="scientific">Photobacterium proteolyticum</name>
    <dbReference type="NCBI Taxonomy" id="1903952"/>
    <lineage>
        <taxon>Bacteria</taxon>
        <taxon>Pseudomonadati</taxon>
        <taxon>Pseudomonadota</taxon>
        <taxon>Gammaproteobacteria</taxon>
        <taxon>Vibrionales</taxon>
        <taxon>Vibrionaceae</taxon>
        <taxon>Photobacterium</taxon>
    </lineage>
</organism>
<keyword evidence="1" id="KW-0472">Membrane</keyword>
<dbReference type="AlphaFoldDB" id="A0A1Q9GXE6"/>
<comment type="caution">
    <text evidence="2">The sequence shown here is derived from an EMBL/GenBank/DDBJ whole genome shotgun (WGS) entry which is preliminary data.</text>
</comment>
<keyword evidence="1" id="KW-1133">Transmembrane helix</keyword>
<dbReference type="Proteomes" id="UP000186905">
    <property type="component" value="Unassembled WGS sequence"/>
</dbReference>
<accession>A0A1Q9GXE6</accession>
<name>A0A1Q9GXE6_9GAMM</name>
<reference evidence="2 3" key="1">
    <citation type="submission" date="2016-09" db="EMBL/GenBank/DDBJ databases">
        <title>Photobacterium proteolyticum sp. nov. a protease producing bacterium isolated from ocean sediments of Laizhou Bay.</title>
        <authorList>
            <person name="Li Y."/>
        </authorList>
    </citation>
    <scope>NUCLEOTIDE SEQUENCE [LARGE SCALE GENOMIC DNA]</scope>
    <source>
        <strain evidence="2 3">13-12</strain>
    </source>
</reference>
<dbReference type="NCBIfam" id="TIGR02532">
    <property type="entry name" value="IV_pilin_GFxxxE"/>
    <property type="match status" value="1"/>
</dbReference>
<keyword evidence="3" id="KW-1185">Reference proteome</keyword>
<dbReference type="Pfam" id="PF07963">
    <property type="entry name" value="N_methyl"/>
    <property type="match status" value="1"/>
</dbReference>
<dbReference type="STRING" id="1903952.BIT28_00845"/>
<dbReference type="GO" id="GO:0043683">
    <property type="term" value="P:type IV pilus assembly"/>
    <property type="evidence" value="ECO:0007669"/>
    <property type="project" value="InterPro"/>
</dbReference>
<dbReference type="PANTHER" id="PTHR30093:SF47">
    <property type="entry name" value="TYPE IV PILUS NON-CORE MINOR PILIN PILE"/>
    <property type="match status" value="1"/>
</dbReference>
<evidence type="ECO:0000313" key="3">
    <source>
        <dbReference type="Proteomes" id="UP000186905"/>
    </source>
</evidence>
<gene>
    <name evidence="2" type="ORF">BIT28_00845</name>
</gene>
<evidence type="ECO:0008006" key="4">
    <source>
        <dbReference type="Google" id="ProtNLM"/>
    </source>
</evidence>
<feature type="transmembrane region" description="Helical" evidence="1">
    <location>
        <begin position="12"/>
        <end position="35"/>
    </location>
</feature>
<dbReference type="Gene3D" id="3.30.700.10">
    <property type="entry name" value="Glycoprotein, Type 4 Pilin"/>
    <property type="match status" value="1"/>
</dbReference>
<dbReference type="Pfam" id="PF16732">
    <property type="entry name" value="ComP_DUS"/>
    <property type="match status" value="1"/>
</dbReference>
<dbReference type="EMBL" id="MJIL01000048">
    <property type="protein sequence ID" value="OLQ79831.1"/>
    <property type="molecule type" value="Genomic_DNA"/>
</dbReference>
<evidence type="ECO:0000256" key="1">
    <source>
        <dbReference type="SAM" id="Phobius"/>
    </source>
</evidence>
<keyword evidence="1" id="KW-0812">Transmembrane</keyword>
<dbReference type="InterPro" id="IPR045584">
    <property type="entry name" value="Pilin-like"/>
</dbReference>
<sequence>MVSQIHNCQKGMTLIELLVVVAIVGIISAFAYPAYTDHVTKSYREDAKAGLVRLLLWMEEQYTTNGSYPAAVDNTSCPGCNLNLKRYDYGATSGTEANIYKLSATPKLDDTCGTLYLNAAGVGSASGSGDCW</sequence>
<dbReference type="PROSITE" id="PS00409">
    <property type="entry name" value="PROKAR_NTER_METHYL"/>
    <property type="match status" value="1"/>
</dbReference>